<protein>
    <recommendedName>
        <fullName evidence="4">Maturase K</fullName>
    </recommendedName>
</protein>
<organism evidence="2 3">
    <name type="scientific">Sphagnum jensenii</name>
    <dbReference type="NCBI Taxonomy" id="128206"/>
    <lineage>
        <taxon>Eukaryota</taxon>
        <taxon>Viridiplantae</taxon>
        <taxon>Streptophyta</taxon>
        <taxon>Embryophyta</taxon>
        <taxon>Bryophyta</taxon>
        <taxon>Sphagnophytina</taxon>
        <taxon>Sphagnopsida</taxon>
        <taxon>Sphagnales</taxon>
        <taxon>Sphagnaceae</taxon>
        <taxon>Sphagnum</taxon>
    </lineage>
</organism>
<feature type="compositionally biased region" description="Basic residues" evidence="1">
    <location>
        <begin position="36"/>
        <end position="48"/>
    </location>
</feature>
<sequence length="166" mass="19747">MLVRKLQTQLKEDEEKPGIAAATEEREETGKEREERRRRRRRGRRKTQREKNEAEKRSTMRLGRRANAARTILRSHIKTSLEQDLDFPSGILVSEALYFTALTDTSDRPGSRFSGSFRGLNYMKISILRTFLRDLKYVRISHYGPLFRDLKYMRISHYEAFFRDLD</sequence>
<feature type="region of interest" description="Disordered" evidence="1">
    <location>
        <begin position="1"/>
        <end position="61"/>
    </location>
</feature>
<dbReference type="Proteomes" id="UP001497444">
    <property type="component" value="Chromosome 13"/>
</dbReference>
<reference evidence="2" key="1">
    <citation type="submission" date="2024-02" db="EMBL/GenBank/DDBJ databases">
        <authorList>
            <consortium name="ELIXIR-Norway"/>
            <consortium name="Elixir Norway"/>
        </authorList>
    </citation>
    <scope>NUCLEOTIDE SEQUENCE</scope>
</reference>
<keyword evidence="3" id="KW-1185">Reference proteome</keyword>
<name>A0ABP0W377_9BRYO</name>
<evidence type="ECO:0000256" key="1">
    <source>
        <dbReference type="SAM" id="MobiDB-lite"/>
    </source>
</evidence>
<gene>
    <name evidence="2" type="ORF">CSSPJE1EN1_LOCUS6706</name>
</gene>
<evidence type="ECO:0000313" key="2">
    <source>
        <dbReference type="EMBL" id="CAK9261228.1"/>
    </source>
</evidence>
<evidence type="ECO:0008006" key="4">
    <source>
        <dbReference type="Google" id="ProtNLM"/>
    </source>
</evidence>
<dbReference type="EMBL" id="OZ020108">
    <property type="protein sequence ID" value="CAK9261228.1"/>
    <property type="molecule type" value="Genomic_DNA"/>
</dbReference>
<feature type="compositionally biased region" description="Basic and acidic residues" evidence="1">
    <location>
        <begin position="49"/>
        <end position="58"/>
    </location>
</feature>
<accession>A0ABP0W377</accession>
<proteinExistence type="predicted"/>
<evidence type="ECO:0000313" key="3">
    <source>
        <dbReference type="Proteomes" id="UP001497444"/>
    </source>
</evidence>